<reference evidence="1" key="1">
    <citation type="journal article" date="1997" name="Genomics">
        <title>Monoallelic expression of human PEG1/MEST is paralleled by parent-specific methylation in fetuses.</title>
        <authorList>
            <person name="Riesewijk A.M."/>
            <person name="Hu L."/>
            <person name="Schulz U."/>
            <person name="Tariverdian G."/>
            <person name="Hoglund P."/>
            <person name="Kere J."/>
            <person name="Ropers H.-H."/>
            <person name="Kalscheuer V.M."/>
        </authorList>
    </citation>
    <scope>NUCLEOTIDE SEQUENCE</scope>
</reference>
<dbReference type="EMBL" id="Y10620">
    <property type="protein sequence ID" value="CAA71631.1"/>
    <property type="molecule type" value="Genomic_DNA"/>
</dbReference>
<organism evidence="1">
    <name type="scientific">Homo sapiens</name>
    <name type="common">Human</name>
    <dbReference type="NCBI Taxonomy" id="9606"/>
    <lineage>
        <taxon>Eukaryota</taxon>
        <taxon>Metazoa</taxon>
        <taxon>Chordata</taxon>
        <taxon>Craniata</taxon>
        <taxon>Vertebrata</taxon>
        <taxon>Euteleostomi</taxon>
        <taxon>Mammalia</taxon>
        <taxon>Eutheria</taxon>
        <taxon>Euarchontoglires</taxon>
        <taxon>Primates</taxon>
        <taxon>Haplorrhini</taxon>
        <taxon>Catarrhini</taxon>
        <taxon>Hominidae</taxon>
        <taxon>Homo</taxon>
    </lineage>
</organism>
<sequence>MVRRDRLRR</sequence>
<name>Q9UE26_HUMAN</name>
<accession>Q9UE26</accession>
<protein>
    <submittedName>
        <fullName evidence="1">PEG1/MEST protein</fullName>
    </submittedName>
</protein>
<evidence type="ECO:0000313" key="1">
    <source>
        <dbReference type="EMBL" id="CAA71631.1"/>
    </source>
</evidence>
<reference evidence="1" key="2">
    <citation type="submission" date="1997-01" db="EMBL/GenBank/DDBJ databases">
        <authorList>
            <person name="Kalscheuer V.M.M."/>
        </authorList>
    </citation>
    <scope>NUCLEOTIDE SEQUENCE</scope>
</reference>
<gene>
    <name evidence="1" type="primary">PEG1/MEST</name>
</gene>
<proteinExistence type="predicted"/>